<dbReference type="Pfam" id="PF05593">
    <property type="entry name" value="RHS_repeat"/>
    <property type="match status" value="1"/>
</dbReference>
<proteinExistence type="predicted"/>
<reference evidence="1 2" key="1">
    <citation type="submission" date="2017-01" db="EMBL/GenBank/DDBJ databases">
        <title>A new Hymenobacter.</title>
        <authorList>
            <person name="Liang Y."/>
            <person name="Feng F."/>
        </authorList>
    </citation>
    <scope>NUCLEOTIDE SEQUENCE [LARGE SCALE GENOMIC DNA]</scope>
    <source>
        <strain evidence="1">MIMBbqt21</strain>
    </source>
</reference>
<accession>A0A243W6D6</accession>
<organism evidence="1 2">
    <name type="scientific">Hymenobacter crusticola</name>
    <dbReference type="NCBI Taxonomy" id="1770526"/>
    <lineage>
        <taxon>Bacteria</taxon>
        <taxon>Pseudomonadati</taxon>
        <taxon>Bacteroidota</taxon>
        <taxon>Cytophagia</taxon>
        <taxon>Cytophagales</taxon>
        <taxon>Hymenobacteraceae</taxon>
        <taxon>Hymenobacter</taxon>
    </lineage>
</organism>
<dbReference type="InterPro" id="IPR031325">
    <property type="entry name" value="RHS_repeat"/>
</dbReference>
<dbReference type="AlphaFoldDB" id="A0A243W6D6"/>
<keyword evidence="2" id="KW-1185">Reference proteome</keyword>
<evidence type="ECO:0000313" key="2">
    <source>
        <dbReference type="Proteomes" id="UP000194873"/>
    </source>
</evidence>
<dbReference type="NCBIfam" id="TIGR01643">
    <property type="entry name" value="YD_repeat_2x"/>
    <property type="match status" value="1"/>
</dbReference>
<dbReference type="InterPro" id="IPR006530">
    <property type="entry name" value="YD"/>
</dbReference>
<gene>
    <name evidence="1" type="ORF">BXP70_26505</name>
</gene>
<name>A0A243W6D6_9BACT</name>
<protein>
    <recommendedName>
        <fullName evidence="3">YD repeat-containing protein</fullName>
    </recommendedName>
</protein>
<dbReference type="EMBL" id="MTSE01000034">
    <property type="protein sequence ID" value="OUJ69391.1"/>
    <property type="molecule type" value="Genomic_DNA"/>
</dbReference>
<dbReference type="Proteomes" id="UP000194873">
    <property type="component" value="Unassembled WGS sequence"/>
</dbReference>
<sequence>MITFTCRRLTLLFFFFLILFESVRAQQSSALYSQVSIASPTASALGKYADIPVNHHTGIPEINVPIYTIAEGPLTLPIGLSYHAGGIKVQEPAGWVGTGWALNAGGVITRSVQDKPDERGTTNATRGHFSDYGYNSYWTEGGSDVYTASGANAPYDYGFANGQYDGEPDLYFFNFNGYSGKFYFNDDRTPVVVDGQDLKIEYYYPSANQSPGTSASFNIQGFIITVPTGDKYYFGVTDSSAPSEANPSPVETTHSSAEDNLVTDNVYSSYYLAKVVAADGVHAITLTYAREKYCYYTIAMSPIRGNGIVNGAVPVGAYLHEYSLVKNNIDGVRLAQIAFSTGKVTFNSAASARTDLGEYLTGGLLDDYVNTQARALGSIAVSATDFCKQYSFLYSYFKGDTTPLAAGIQVNSAITTDITRLKLDKIQETSCDGTIAMSPWVFAYKTDFLPRRLSFAQDHWGFYNGQNQNNQINTLIPTYYGDINNSIPLFNGANRNPSAPAMTNGVLTSITYPMGGSTTFEYEPNDVWVSYRKYEYQEVFSRCVGSLCGSIQQTFDVPFSGNPYRVTLDYTSNSNSTYPGKAWVSGVSPSLSLTVSKQDRKFHDETVIQPSLGTRSFYMGSDIGVGSSEGAIVTFYENRPRTVEENALAGGLRIRSITTRANASEAGIVTNYTYRDGQGHSTGTLYSRPRYVQVIRNDFLAEFGYKTFTPDPDRSLNGCLNSASSSQLYLASPCGILPMSTTQGNHLGYDQVTVAQSGNGRTDYYYYGDARWTNYNDVCIRNVNPSACDPTIPNVPAVPLRYDFSRGLLKYQRVFDEQGQYLKSMQYTYAYDSSKATTPAYIVKYVAGAMLGSRYERRSYWTKQTQVIETEIAAGQSRQTTTITAYNNPYHRQPTRTTEFLPSGDSLTTRYKYAFELRAPACETIADGMSSYTDRCASCDAVLRTQLAQAPDETWVHKYKVDNWLCRATARKDYIAYRRTTFTNSTNTYQTTHNTAKNAADSNLKPLLQLQDDYKNELVETSKWKNGRLLSAAYTAFGPDLTQGTKMYPAKLFSLFLDSPSASFTPITVNGNGVSIDNRYSNTPETTLKYDRGNLTEVLPRLGVATSYVWGYNNTLPIAKAVGVGYATLSAAYNRVRGDLTTMRNQSSLANSLLSTYTYKPLVGLISQTDPSGRTIYYEYDALGRLARTVDDKGRLLQQQEYKYALQP</sequence>
<dbReference type="RefSeq" id="WP_086597137.1">
    <property type="nucleotide sequence ID" value="NZ_MTSE01000034.1"/>
</dbReference>
<dbReference type="OrthoDB" id="9814627at2"/>
<evidence type="ECO:0000313" key="1">
    <source>
        <dbReference type="EMBL" id="OUJ69391.1"/>
    </source>
</evidence>
<dbReference type="Gene3D" id="2.180.10.10">
    <property type="entry name" value="RHS repeat-associated core"/>
    <property type="match status" value="1"/>
</dbReference>
<comment type="caution">
    <text evidence="1">The sequence shown here is derived from an EMBL/GenBank/DDBJ whole genome shotgun (WGS) entry which is preliminary data.</text>
</comment>
<evidence type="ECO:0008006" key="3">
    <source>
        <dbReference type="Google" id="ProtNLM"/>
    </source>
</evidence>